<feature type="compositionally biased region" description="Basic residues" evidence="4">
    <location>
        <begin position="1765"/>
        <end position="1776"/>
    </location>
</feature>
<accession>A0A803LKX1</accession>
<dbReference type="PANTHER" id="PTHR47926">
    <property type="entry name" value="PENTATRICOPEPTIDE REPEAT-CONTAINING PROTEIN"/>
    <property type="match status" value="1"/>
</dbReference>
<feature type="repeat" description="PPR" evidence="3">
    <location>
        <begin position="476"/>
        <end position="510"/>
    </location>
</feature>
<evidence type="ECO:0000256" key="4">
    <source>
        <dbReference type="SAM" id="MobiDB-lite"/>
    </source>
</evidence>
<feature type="region of interest" description="Disordered" evidence="4">
    <location>
        <begin position="1261"/>
        <end position="1337"/>
    </location>
</feature>
<evidence type="ECO:0000256" key="3">
    <source>
        <dbReference type="PROSITE-ProRule" id="PRU00708"/>
    </source>
</evidence>
<sequence length="2210" mass="249242">MSSTPHFLTSSSDYYATLLQTCSKSKHLSVGKSIHAQIIKQGLFASVYLFNNLLNLYVKCGLNSVAHQLFDEMPVKKLFSWNTIVSGYAKVGEMGAANFVFQQIPDRDSVSWTAMIVGYYQMGYYENALKMFLDMIRDGVSPTQFTITSVLALCANMRDLNVGRKVHSFVVKHGLGSYVSVANSLFNMYVKTGDHVRARIVFDRMGIKNVSSWNSMISLHMMCGDVDLARAQFEQMNDRDIVSWNSIITGYNQRGFHIEALQVFSEMLKDSSMKPDKFTLASALSACASLENLELGKQIHAYMVRTKFDVYGAVENSLITMYARCGGVENARKIIQKNGISNLNVIAFTALMDGYVKLGDIRPAREIFDSLKDRDVVAWTAMIVGYEQNGLNDDAVSLFRLMLREEPRPNNYTLAAMLSVISSLANLDHGKQIHAVAIRSAEVSSVSVSNALITMYAKAGSIFGARRVFTLHRYRDSVTWTSMIIALAQHGFGEEAIELFEKMLSLDIKPDHITYVGVLVACTHAGLVEKGKSYYNMMQNVHKIEPTTSHYSCMIDLLGRAGLLQEVQNFIKKMPMEPDNIAWGSILASCYAHKNIELAKVAAERLLLLDPGNSGAFASLANLYSACGKWAEAAKVRKSMKEKGIKKDQGLSWLQLKNEVHVFGAEDAHHPQRDAIYTKMAKIWDEIKKMGFVPDTNSVLHDLDEEVKEHILRHHSEKLAIAFGLLNTPENTTLRIMKNLRVCNDCHSAIKFISKLVGREIIVRDATRFHHFKDEGYLIAGIYRTGDRQGDVCGICRRLQELLCHGLRIKKIFTFVEGYLIHKPPNSKELDGLASYCFLGPHASDHQTQRVGWSGNLIINRKGKKGSPSCTNVVETEKHNAIGDIEQEKELNAEDVNADSDNLNVEDVNLEKDNANAGVNAEHSVNVEDDVNAEGLKSDKVIAEDMKADEVDNTPVEDVKPDLKLVIAKRGRKGRRAAATATQGSQVVEVVKLEEGEDVIVLRCRPSGVLDLYKKLFEDQKQAVESIGFGNISLIKLSTFPIEMIRWLCSCFDPATCIFNLPSGRNFQLTAADVYDVFMIPMGTTPVPISLKKQNSDLKTGWRNLYGSKNLDISVPLLWNKMISDDVMKKGHDDFKRCFVMYTMVTLLAPTSNRSADFKLVLALEGVNKINTYNWCQYVLDDLCEKLSSCSLTQKYLPGCLLLLQIVYFHRIKVEGSTVDSSLPLIKHWTEENFRERLGNESGKYGHGMLDEDTYPVSKIGDTVDTKKQKSKETKSVVSKNKGEKVEKKNEEKKREVKKKDVVEAERKVVGKDKKKENLSPKKKVEEKKKKRRKWKSENKENIIDFDDARNEIEKKQKRRLVSDGNEIEDLVGVDVGREDVAGSSRVISFEVPHEIQTNDEISKLAKNDVEKNYMLMQRDMKLMSYQFERYVESMKLQLNTVEVRSKKDKSPVLSQLDPIYNDQSFWDQIDKIVKQNVEMKKVVDEMPLFNLFSCTDPESNARLLSNEEVQNIFKNDSAQQIPIEDVPIFDDSMGVDRARSVVEDVLQSINLNEINDNDDPTDDAQGQNGEERISAASEVKNEMKGTSADSDVQTDVHLKVPESSSSVASDVSDVNPLAMVLYSPIVESQDIQSSSQDNLELATSQDIFQSLETLDTLSTQNEIILSSQEFNQSQIVVSSQEFNPSSQENMKEISEDVIELSTQENTQNITEIPGAGDDALPLSTQKWLDEIREIQRKDNPVTSKRGLSDKSVTTSGEAAEGSDKKKKAPQRKNPQKKASTQAKGKKRERKEVLTSFVAGCTPEESMKILREIFDEVGMPDGEEIKTSDDNDVQSAELISCDIDCGAHGAYKLQLISKFMRLNCKRVSTMRSLRLMVADYCFIQNYFGVSMSEILVYFNEFYSLPREEFLTLYQKELISSRILDCFFILLNYVEVKQDNQLPRFFFGGEHMLPLLRCICNGDGCIYENEVFGAWDLWTESIFIPIYHGNHYSAVVINFYTETVDYLDNRTYSMHVEVEEKPNSKKGKVATKGGHDSGEFVKDFLIQMIPLDSQKCSSETNDCGIFCLYHCATFEGKAFKCKSLTQALERRRFIAEICASLVLCNLNLRRDDVLTSVNAFCDNNEEIYVEVILNEEIEKTNNIAQQIKKAMKVSLSKSKKRSLLKKKMKAKENTPDKEKEEEAFMIAATIAAEKMAERIKVAAKRCSKRKK</sequence>
<feature type="repeat" description="PPR" evidence="3">
    <location>
        <begin position="613"/>
        <end position="647"/>
    </location>
</feature>
<comment type="similarity">
    <text evidence="1">Belongs to the PPR family. PCMP-H subfamily.</text>
</comment>
<feature type="compositionally biased region" description="Basic and acidic residues" evidence="4">
    <location>
        <begin position="1262"/>
        <end position="1328"/>
    </location>
</feature>
<dbReference type="InterPro" id="IPR046960">
    <property type="entry name" value="PPR_At4g14850-like_plant"/>
</dbReference>
<dbReference type="InterPro" id="IPR002885">
    <property type="entry name" value="PPR_rpt"/>
</dbReference>
<dbReference type="SUPFAM" id="SSF48452">
    <property type="entry name" value="TPR-like"/>
    <property type="match status" value="1"/>
</dbReference>
<dbReference type="GO" id="GO:0008270">
    <property type="term" value="F:zinc ion binding"/>
    <property type="evidence" value="ECO:0007669"/>
    <property type="project" value="InterPro"/>
</dbReference>
<dbReference type="PANTHER" id="PTHR47926:SF519">
    <property type="entry name" value="DYW DOMAIN-CONTAINING PROTEIN"/>
    <property type="match status" value="1"/>
</dbReference>
<organism evidence="6 7">
    <name type="scientific">Chenopodium quinoa</name>
    <name type="common">Quinoa</name>
    <dbReference type="NCBI Taxonomy" id="63459"/>
    <lineage>
        <taxon>Eukaryota</taxon>
        <taxon>Viridiplantae</taxon>
        <taxon>Streptophyta</taxon>
        <taxon>Embryophyta</taxon>
        <taxon>Tracheophyta</taxon>
        <taxon>Spermatophyta</taxon>
        <taxon>Magnoliopsida</taxon>
        <taxon>eudicotyledons</taxon>
        <taxon>Gunneridae</taxon>
        <taxon>Pentapetalae</taxon>
        <taxon>Caryophyllales</taxon>
        <taxon>Chenopodiaceae</taxon>
        <taxon>Chenopodioideae</taxon>
        <taxon>Atripliceae</taxon>
        <taxon>Chenopodium</taxon>
    </lineage>
</organism>
<dbReference type="Pfam" id="PF01535">
    <property type="entry name" value="PPR"/>
    <property type="match status" value="4"/>
</dbReference>
<evidence type="ECO:0000259" key="5">
    <source>
        <dbReference type="Pfam" id="PF14432"/>
    </source>
</evidence>
<evidence type="ECO:0000256" key="2">
    <source>
        <dbReference type="ARBA" id="ARBA00022737"/>
    </source>
</evidence>
<feature type="repeat" description="PPR" evidence="3">
    <location>
        <begin position="375"/>
        <end position="409"/>
    </location>
</feature>
<dbReference type="GO" id="GO:0009451">
    <property type="term" value="P:RNA modification"/>
    <property type="evidence" value="ECO:0007669"/>
    <property type="project" value="InterPro"/>
</dbReference>
<dbReference type="InterPro" id="IPR038765">
    <property type="entry name" value="Papain-like_cys_pep_sf"/>
</dbReference>
<feature type="region of interest" description="Disordered" evidence="4">
    <location>
        <begin position="1735"/>
        <end position="1791"/>
    </location>
</feature>
<dbReference type="Proteomes" id="UP000596660">
    <property type="component" value="Unplaced"/>
</dbReference>
<feature type="repeat" description="PPR" evidence="3">
    <location>
        <begin position="240"/>
        <end position="275"/>
    </location>
</feature>
<dbReference type="FunFam" id="1.25.40.10:FF:000348">
    <property type="entry name" value="Pentatricopeptide repeat-containing protein chloroplastic"/>
    <property type="match status" value="1"/>
</dbReference>
<dbReference type="Gramene" id="AUR62014618-RA">
    <property type="protein sequence ID" value="AUR62014618-RA:cds"/>
    <property type="gene ID" value="AUR62014618"/>
</dbReference>
<evidence type="ECO:0000256" key="1">
    <source>
        <dbReference type="ARBA" id="ARBA00006643"/>
    </source>
</evidence>
<dbReference type="FunFam" id="1.25.40.10:FF:001162">
    <property type="entry name" value="Pentatricopeptide repeat-containing protein"/>
    <property type="match status" value="1"/>
</dbReference>
<dbReference type="EnsemblPlants" id="AUR62014618-RA">
    <property type="protein sequence ID" value="AUR62014618-RA:cds"/>
    <property type="gene ID" value="AUR62014618"/>
</dbReference>
<proteinExistence type="inferred from homology"/>
<dbReference type="PROSITE" id="PS51375">
    <property type="entry name" value="PPR"/>
    <property type="match status" value="7"/>
</dbReference>
<feature type="repeat" description="PPR" evidence="3">
    <location>
        <begin position="344"/>
        <end position="374"/>
    </location>
</feature>
<reference evidence="6" key="1">
    <citation type="journal article" date="2017" name="Nature">
        <title>The genome of Chenopodium quinoa.</title>
        <authorList>
            <person name="Jarvis D.E."/>
            <person name="Ho Y.S."/>
            <person name="Lightfoot D.J."/>
            <person name="Schmoeckel S.M."/>
            <person name="Li B."/>
            <person name="Borm T.J.A."/>
            <person name="Ohyanagi H."/>
            <person name="Mineta K."/>
            <person name="Michell C.T."/>
            <person name="Saber N."/>
            <person name="Kharbatia N.M."/>
            <person name="Rupper R.R."/>
            <person name="Sharp A.R."/>
            <person name="Dally N."/>
            <person name="Boughton B.A."/>
            <person name="Woo Y.H."/>
            <person name="Gao G."/>
            <person name="Schijlen E.G.W.M."/>
            <person name="Guo X."/>
            <person name="Momin A.A."/>
            <person name="Negrao S."/>
            <person name="Al-Babili S."/>
            <person name="Gehring C."/>
            <person name="Roessner U."/>
            <person name="Jung C."/>
            <person name="Murphy K."/>
            <person name="Arold S.T."/>
            <person name="Gojobori T."/>
            <person name="van der Linden C.G."/>
            <person name="van Loo E.N."/>
            <person name="Jellen E.N."/>
            <person name="Maughan P.J."/>
            <person name="Tester M."/>
        </authorList>
    </citation>
    <scope>NUCLEOTIDE SEQUENCE [LARGE SCALE GENOMIC DNA]</scope>
    <source>
        <strain evidence="6">cv. PI 614886</strain>
    </source>
</reference>
<dbReference type="Pfam" id="PF14432">
    <property type="entry name" value="DYW_deaminase"/>
    <property type="match status" value="1"/>
</dbReference>
<reference evidence="6" key="2">
    <citation type="submission" date="2021-03" db="UniProtKB">
        <authorList>
            <consortium name="EnsemblPlants"/>
        </authorList>
    </citation>
    <scope>IDENTIFICATION</scope>
</reference>
<dbReference type="InterPro" id="IPR011990">
    <property type="entry name" value="TPR-like_helical_dom_sf"/>
</dbReference>
<protein>
    <recommendedName>
        <fullName evidence="5">DYW domain-containing protein</fullName>
    </recommendedName>
</protein>
<evidence type="ECO:0000313" key="6">
    <source>
        <dbReference type="EnsemblPlants" id="AUR62014618-RA:cds"/>
    </source>
</evidence>
<keyword evidence="7" id="KW-1185">Reference proteome</keyword>
<dbReference type="FunFam" id="1.25.40.10:FF:002598">
    <property type="entry name" value="Pentatricopeptide repeat-containing protein At2g22070"/>
    <property type="match status" value="1"/>
</dbReference>
<name>A0A803LKX1_CHEQI</name>
<evidence type="ECO:0000313" key="7">
    <source>
        <dbReference type="Proteomes" id="UP000596660"/>
    </source>
</evidence>
<feature type="domain" description="DYW" evidence="5">
    <location>
        <begin position="691"/>
        <end position="774"/>
    </location>
</feature>
<feature type="repeat" description="PPR" evidence="3">
    <location>
        <begin position="209"/>
        <end position="239"/>
    </location>
</feature>
<dbReference type="NCBIfam" id="TIGR00756">
    <property type="entry name" value="PPR"/>
    <property type="match status" value="3"/>
</dbReference>
<dbReference type="GO" id="GO:0003723">
    <property type="term" value="F:RNA binding"/>
    <property type="evidence" value="ECO:0007669"/>
    <property type="project" value="InterPro"/>
</dbReference>
<dbReference type="Pfam" id="PF13041">
    <property type="entry name" value="PPR_2"/>
    <property type="match status" value="4"/>
</dbReference>
<dbReference type="InterPro" id="IPR046848">
    <property type="entry name" value="E_motif"/>
</dbReference>
<dbReference type="Gene3D" id="1.25.40.10">
    <property type="entry name" value="Tetratricopeptide repeat domain"/>
    <property type="match status" value="5"/>
</dbReference>
<dbReference type="Pfam" id="PF20431">
    <property type="entry name" value="E_motif"/>
    <property type="match status" value="1"/>
</dbReference>
<feature type="repeat" description="PPR" evidence="3">
    <location>
        <begin position="108"/>
        <end position="142"/>
    </location>
</feature>
<dbReference type="Gene3D" id="3.40.395.10">
    <property type="entry name" value="Adenoviral Proteinase, Chain A"/>
    <property type="match status" value="1"/>
</dbReference>
<dbReference type="SUPFAM" id="SSF54001">
    <property type="entry name" value="Cysteine proteinases"/>
    <property type="match status" value="1"/>
</dbReference>
<dbReference type="InterPro" id="IPR032867">
    <property type="entry name" value="DYW_dom"/>
</dbReference>
<keyword evidence="2" id="KW-0677">Repeat</keyword>